<accession>A6IF61</accession>
<proteinExistence type="inferred from homology"/>
<evidence type="ECO:0000313" key="5">
    <source>
        <dbReference type="EMBL" id="EDM15499.1"/>
    </source>
</evidence>
<gene>
    <name evidence="5" type="ORF">rCG_28074</name>
</gene>
<sequence>MASLQILYQPQAVIHVLILCLILEIASGQDNRVKISTEDNPNIKYLSAKATYTACICTIHNFFWDIHVSANTVLQGKAEVVPDKDICPDGENIFPVTSYVETVTSKILVMP</sequence>
<comment type="subunit">
    <text evidence="2">Monomer. Interacts with AZGP1.</text>
</comment>
<keyword evidence="4" id="KW-0732">Signal</keyword>
<dbReference type="AlphaFoldDB" id="A6IF61"/>
<dbReference type="EMBL" id="CH473959">
    <property type="protein sequence ID" value="EDM15499.1"/>
    <property type="molecule type" value="Genomic_DNA"/>
</dbReference>
<comment type="similarity">
    <text evidence="1">Belongs to the PIP family.</text>
</comment>
<dbReference type="SUPFAM" id="SSF81296">
    <property type="entry name" value="E set domains"/>
    <property type="match status" value="1"/>
</dbReference>
<organism evidence="5 6">
    <name type="scientific">Rattus norvegicus</name>
    <name type="common">Rat</name>
    <dbReference type="NCBI Taxonomy" id="10116"/>
    <lineage>
        <taxon>Eukaryota</taxon>
        <taxon>Metazoa</taxon>
        <taxon>Chordata</taxon>
        <taxon>Craniata</taxon>
        <taxon>Vertebrata</taxon>
        <taxon>Euteleostomi</taxon>
        <taxon>Mammalia</taxon>
        <taxon>Eutheria</taxon>
        <taxon>Euarchontoglires</taxon>
        <taxon>Glires</taxon>
        <taxon>Rodentia</taxon>
        <taxon>Myomorpha</taxon>
        <taxon>Muroidea</taxon>
        <taxon>Muridae</taxon>
        <taxon>Murinae</taxon>
        <taxon>Rattus</taxon>
    </lineage>
</organism>
<name>A6IF61_RAT</name>
<evidence type="ECO:0000256" key="2">
    <source>
        <dbReference type="ARBA" id="ARBA00025932"/>
    </source>
</evidence>
<evidence type="ECO:0000313" key="6">
    <source>
        <dbReference type="Proteomes" id="UP000234681"/>
    </source>
</evidence>
<dbReference type="Proteomes" id="UP000234681">
    <property type="component" value="Chromosome 4"/>
</dbReference>
<dbReference type="InterPro" id="IPR014756">
    <property type="entry name" value="Ig_E-set"/>
</dbReference>
<dbReference type="PANTHER" id="PTHR15096">
    <property type="entry name" value="PROLACTIN-INDUCIBLE PROTEIN/SEMINAL VESICLE ANTIGEN"/>
    <property type="match status" value="1"/>
</dbReference>
<dbReference type="GO" id="GO:0005576">
    <property type="term" value="C:extracellular region"/>
    <property type="evidence" value="ECO:0007669"/>
    <property type="project" value="InterPro"/>
</dbReference>
<protein>
    <recommendedName>
        <fullName evidence="3">Prolactin-induced protein</fullName>
    </recommendedName>
</protein>
<dbReference type="InterPro" id="IPR007990">
    <property type="entry name" value="PIP"/>
</dbReference>
<dbReference type="Gene3D" id="2.60.40.10">
    <property type="entry name" value="Immunoglobulins"/>
    <property type="match status" value="1"/>
</dbReference>
<reference evidence="6" key="1">
    <citation type="submission" date="2005-09" db="EMBL/GenBank/DDBJ databases">
        <authorList>
            <person name="Mural R.J."/>
            <person name="Li P.W."/>
            <person name="Adams M.D."/>
            <person name="Amanatides P.G."/>
            <person name="Baden-Tillson H."/>
            <person name="Barnstead M."/>
            <person name="Chin S.H."/>
            <person name="Dew I."/>
            <person name="Evans C.A."/>
            <person name="Ferriera S."/>
            <person name="Flanigan M."/>
            <person name="Fosler C."/>
            <person name="Glodek A."/>
            <person name="Gu Z."/>
            <person name="Holt R.A."/>
            <person name="Jennings D."/>
            <person name="Kraft C.L."/>
            <person name="Lu F."/>
            <person name="Nguyen T."/>
            <person name="Nusskern D.R."/>
            <person name="Pfannkoch C.M."/>
            <person name="Sitter C."/>
            <person name="Sutton G.G."/>
            <person name="Venter J.C."/>
            <person name="Wang Z."/>
            <person name="Woodage T."/>
            <person name="Zheng X.H."/>
            <person name="Zhong F."/>
        </authorList>
    </citation>
    <scope>NUCLEOTIDE SEQUENCE [LARGE SCALE GENOMIC DNA]</scope>
    <source>
        <strain>BN</strain>
        <strain evidence="6">Sprague-Dawley</strain>
    </source>
</reference>
<dbReference type="PANTHER" id="PTHR15096:SF8">
    <property type="entry name" value="PROLACTIN-INDUCED PROTEIN"/>
    <property type="match status" value="1"/>
</dbReference>
<dbReference type="InterPro" id="IPR013783">
    <property type="entry name" value="Ig-like_fold"/>
</dbReference>
<evidence type="ECO:0000256" key="1">
    <source>
        <dbReference type="ARBA" id="ARBA00006819"/>
    </source>
</evidence>
<dbReference type="Pfam" id="PF05326">
    <property type="entry name" value="SVA"/>
    <property type="match status" value="1"/>
</dbReference>
<evidence type="ECO:0000256" key="4">
    <source>
        <dbReference type="SAM" id="SignalP"/>
    </source>
</evidence>
<feature type="chain" id="PRO_5039886111" description="Prolactin-induced protein" evidence="4">
    <location>
        <begin position="29"/>
        <end position="111"/>
    </location>
</feature>
<evidence type="ECO:0000256" key="3">
    <source>
        <dbReference type="ARBA" id="ARBA00032342"/>
    </source>
</evidence>
<feature type="signal peptide" evidence="4">
    <location>
        <begin position="1"/>
        <end position="28"/>
    </location>
</feature>